<dbReference type="Proteomes" id="UP000265411">
    <property type="component" value="Unassembled WGS sequence"/>
</dbReference>
<evidence type="ECO:0000313" key="1">
    <source>
        <dbReference type="EMBL" id="RGP56499.1"/>
    </source>
</evidence>
<proteinExistence type="predicted"/>
<dbReference type="AlphaFoldDB" id="A0A395R9N3"/>
<accession>A0A395R9N3</accession>
<sequence>MFALKLVTFAMFIEMVHLKCVKGVYWSALVQAIGSACAQGNVDQKVRIFCRGCTYGSEPTA</sequence>
<evidence type="ECO:0000313" key="2">
    <source>
        <dbReference type="Proteomes" id="UP000265411"/>
    </source>
</evidence>
<reference evidence="1 2" key="1">
    <citation type="journal article" date="2018" name="Syst. Appl. Microbiol.">
        <title>Pseudomonas gallaeciensis sp. nov., isolated from crude-oil-contaminated intertidal sand samples after the Prestige oil spill.</title>
        <authorList>
            <person name="Mulet M."/>
            <person name="Sanchez D."/>
            <person name="Rodriguez A.C."/>
            <person name="Nogales B."/>
            <person name="Bosch R."/>
            <person name="Busquets A."/>
            <person name="Gomila M."/>
            <person name="Lalucat J."/>
            <person name="Garcia-Valdes E."/>
        </authorList>
    </citation>
    <scope>NUCLEOTIDE SEQUENCE [LARGE SCALE GENOMIC DNA]</scope>
    <source>
        <strain evidence="1 2">V113</strain>
    </source>
</reference>
<comment type="caution">
    <text evidence="1">The sequence shown here is derived from an EMBL/GenBank/DDBJ whole genome shotgun (WGS) entry which is preliminary data.</text>
</comment>
<organism evidence="1 2">
    <name type="scientific">Pseudomonas abyssi</name>
    <dbReference type="NCBI Taxonomy" id="170540"/>
    <lineage>
        <taxon>Bacteria</taxon>
        <taxon>Pseudomonadati</taxon>
        <taxon>Pseudomonadota</taxon>
        <taxon>Gammaproteobacteria</taxon>
        <taxon>Pseudomonadales</taxon>
        <taxon>Pseudomonadaceae</taxon>
        <taxon>Pseudomonas</taxon>
    </lineage>
</organism>
<dbReference type="EMBL" id="LMAZ01000001">
    <property type="protein sequence ID" value="RGP56499.1"/>
    <property type="molecule type" value="Genomic_DNA"/>
</dbReference>
<gene>
    <name evidence="1" type="ORF">ASB58_03775</name>
</gene>
<protein>
    <submittedName>
        <fullName evidence="1">Uncharacterized protein</fullName>
    </submittedName>
</protein>
<keyword evidence="2" id="KW-1185">Reference proteome</keyword>
<name>A0A395R9N3_9PSED</name>